<dbReference type="EC" id="2.7.1.26" evidence="6"/>
<evidence type="ECO:0000256" key="1">
    <source>
        <dbReference type="ARBA" id="ARBA00003572"/>
    </source>
</evidence>
<evidence type="ECO:0000256" key="4">
    <source>
        <dbReference type="ARBA" id="ARBA00006617"/>
    </source>
</evidence>
<keyword evidence="9" id="KW-0288">FMN</keyword>
<evidence type="ECO:0000256" key="12">
    <source>
        <dbReference type="ARBA" id="ARBA00022777"/>
    </source>
</evidence>
<comment type="catalytic activity">
    <reaction evidence="19">
        <text>riboflavin + ATP = FMN + ADP + H(+)</text>
        <dbReference type="Rhea" id="RHEA:14357"/>
        <dbReference type="ChEBI" id="CHEBI:15378"/>
        <dbReference type="ChEBI" id="CHEBI:30616"/>
        <dbReference type="ChEBI" id="CHEBI:57986"/>
        <dbReference type="ChEBI" id="CHEBI:58210"/>
        <dbReference type="ChEBI" id="CHEBI:456216"/>
        <dbReference type="EC" id="2.7.1.26"/>
    </reaction>
</comment>
<sequence length="434" mass="47591">MAQPSTAVIGSTGLVGSYILSTLLSQNLPVTTISRRAPKATGPTLNPIIEPNTDLWATSLTSLSPPPKTVFSALGTTRAAAGGIANQWKIDHDLNVALARAAKESGVKTFVFVSSGGTRGLFSNWAPYSKMKIGVEDTIKELGFDNAVVLRPGFILGEREERRFSGEEQARGAARAVGRWFGLGLQDRFAQEGEVIARAAVKAVEMIDKGEAKERFWVLEQGDIVRLGREEWKKEEGGNPSTRPLLIGPPSGPSPPYPYRMSGPVIPGFGRGSKDLGIPTANLPVNTPLTPWISSISSGVYFGWASLLLPPTHPNYSPAPNAVWSVFPMVMSIGYNPFYKNDTRSAEVHVLHKFDQDFYGVETRLLIMGYIRDERDYKGVEELVEDIMFDCEVARRSLERPGWRVKELGGEFEGGWLVRTHDEEVDKEGQKASL</sequence>
<reference evidence="22" key="1">
    <citation type="journal article" date="2023" name="Mol. Phylogenet. Evol.">
        <title>Genome-scale phylogeny and comparative genomics of the fungal order Sordariales.</title>
        <authorList>
            <person name="Hensen N."/>
            <person name="Bonometti L."/>
            <person name="Westerberg I."/>
            <person name="Brannstrom I.O."/>
            <person name="Guillou S."/>
            <person name="Cros-Aarteil S."/>
            <person name="Calhoun S."/>
            <person name="Haridas S."/>
            <person name="Kuo A."/>
            <person name="Mondo S."/>
            <person name="Pangilinan J."/>
            <person name="Riley R."/>
            <person name="LaButti K."/>
            <person name="Andreopoulos B."/>
            <person name="Lipzen A."/>
            <person name="Chen C."/>
            <person name="Yan M."/>
            <person name="Daum C."/>
            <person name="Ng V."/>
            <person name="Clum A."/>
            <person name="Steindorff A."/>
            <person name="Ohm R.A."/>
            <person name="Martin F."/>
            <person name="Silar P."/>
            <person name="Natvig D.O."/>
            <person name="Lalanne C."/>
            <person name="Gautier V."/>
            <person name="Ament-Velasquez S.L."/>
            <person name="Kruys A."/>
            <person name="Hutchinson M.I."/>
            <person name="Powell A.J."/>
            <person name="Barry K."/>
            <person name="Miller A.N."/>
            <person name="Grigoriev I.V."/>
            <person name="Debuchy R."/>
            <person name="Gladieux P."/>
            <person name="Hiltunen Thoren M."/>
            <person name="Johannesson H."/>
        </authorList>
    </citation>
    <scope>NUCLEOTIDE SEQUENCE</scope>
    <source>
        <strain evidence="22">CBS 315.58</strain>
    </source>
</reference>
<comment type="similarity">
    <text evidence="5">Belongs to the flavokinase family.</text>
</comment>
<dbReference type="SMART" id="SM00904">
    <property type="entry name" value="Flavokinase"/>
    <property type="match status" value="1"/>
</dbReference>
<evidence type="ECO:0000313" key="23">
    <source>
        <dbReference type="Proteomes" id="UP001303160"/>
    </source>
</evidence>
<dbReference type="PANTHER" id="PTHR22749">
    <property type="entry name" value="RIBOFLAVIN KINASE/FMN ADENYLYLTRANSFERASE"/>
    <property type="match status" value="1"/>
</dbReference>
<dbReference type="FunFam" id="3.40.50.720:FF:000366">
    <property type="entry name" value="Protein FMP52, mitochondrial"/>
    <property type="match status" value="1"/>
</dbReference>
<evidence type="ECO:0000256" key="7">
    <source>
        <dbReference type="ARBA" id="ARBA00017394"/>
    </source>
</evidence>
<keyword evidence="14" id="KW-0067">ATP-binding</keyword>
<evidence type="ECO:0000256" key="20">
    <source>
        <dbReference type="SAM" id="MobiDB-lite"/>
    </source>
</evidence>
<keyword evidence="12" id="KW-0418">Kinase</keyword>
<keyword evidence="8" id="KW-0285">Flavoprotein</keyword>
<dbReference type="InterPro" id="IPR023465">
    <property type="entry name" value="Riboflavin_kinase_dom_sf"/>
</dbReference>
<keyword evidence="11" id="KW-0547">Nucleotide-binding</keyword>
<evidence type="ECO:0000256" key="16">
    <source>
        <dbReference type="ARBA" id="ARBA00023128"/>
    </source>
</evidence>
<dbReference type="EMBL" id="MU864014">
    <property type="protein sequence ID" value="KAK4195406.1"/>
    <property type="molecule type" value="Genomic_DNA"/>
</dbReference>
<dbReference type="AlphaFoldDB" id="A0AAN6X9C7"/>
<evidence type="ECO:0000256" key="14">
    <source>
        <dbReference type="ARBA" id="ARBA00022840"/>
    </source>
</evidence>
<evidence type="ECO:0000256" key="17">
    <source>
        <dbReference type="ARBA" id="ARBA00023136"/>
    </source>
</evidence>
<name>A0AAN6X9C7_9PEZI</name>
<dbReference type="GO" id="GO:0008531">
    <property type="term" value="F:riboflavin kinase activity"/>
    <property type="evidence" value="ECO:0007669"/>
    <property type="project" value="UniProtKB-EC"/>
</dbReference>
<dbReference type="PANTHER" id="PTHR22749:SF6">
    <property type="entry name" value="RIBOFLAVIN KINASE"/>
    <property type="match status" value="1"/>
</dbReference>
<gene>
    <name evidence="22" type="ORF">QBC40DRAFT_343479</name>
</gene>
<evidence type="ECO:0000256" key="3">
    <source>
        <dbReference type="ARBA" id="ARBA00005201"/>
    </source>
</evidence>
<dbReference type="InterPro" id="IPR036291">
    <property type="entry name" value="NAD(P)-bd_dom_sf"/>
</dbReference>
<organism evidence="22 23">
    <name type="scientific">Triangularia verruculosa</name>
    <dbReference type="NCBI Taxonomy" id="2587418"/>
    <lineage>
        <taxon>Eukaryota</taxon>
        <taxon>Fungi</taxon>
        <taxon>Dikarya</taxon>
        <taxon>Ascomycota</taxon>
        <taxon>Pezizomycotina</taxon>
        <taxon>Sordariomycetes</taxon>
        <taxon>Sordariomycetidae</taxon>
        <taxon>Sordariales</taxon>
        <taxon>Podosporaceae</taxon>
        <taxon>Triangularia</taxon>
    </lineage>
</organism>
<protein>
    <recommendedName>
        <fullName evidence="7">Riboflavin kinase</fullName>
        <ecNumber evidence="6">2.7.1.26</ecNumber>
    </recommendedName>
    <alternativeName>
        <fullName evidence="18">Flavin mononucleotide kinase 1</fullName>
    </alternativeName>
</protein>
<dbReference type="GO" id="GO:0005524">
    <property type="term" value="F:ATP binding"/>
    <property type="evidence" value="ECO:0007669"/>
    <property type="project" value="UniProtKB-KW"/>
</dbReference>
<dbReference type="InterPro" id="IPR016040">
    <property type="entry name" value="NAD(P)-bd_dom"/>
</dbReference>
<evidence type="ECO:0000313" key="22">
    <source>
        <dbReference type="EMBL" id="KAK4195406.1"/>
    </source>
</evidence>
<dbReference type="SUPFAM" id="SSF82114">
    <property type="entry name" value="Riboflavin kinase-like"/>
    <property type="match status" value="1"/>
</dbReference>
<keyword evidence="13" id="KW-1000">Mitochondrion outer membrane</keyword>
<dbReference type="InterPro" id="IPR015865">
    <property type="entry name" value="Riboflavin_kinase_bac/euk"/>
</dbReference>
<dbReference type="GO" id="GO:0005741">
    <property type="term" value="C:mitochondrial outer membrane"/>
    <property type="evidence" value="ECO:0007669"/>
    <property type="project" value="UniProtKB-SubCell"/>
</dbReference>
<evidence type="ECO:0000256" key="8">
    <source>
        <dbReference type="ARBA" id="ARBA00022630"/>
    </source>
</evidence>
<keyword evidence="15" id="KW-0809">Transit peptide</keyword>
<dbReference type="Proteomes" id="UP001303160">
    <property type="component" value="Unassembled WGS sequence"/>
</dbReference>
<dbReference type="Gene3D" id="3.40.50.720">
    <property type="entry name" value="NAD(P)-binding Rossmann-like Domain"/>
    <property type="match status" value="1"/>
</dbReference>
<comment type="subcellular location">
    <subcellularLocation>
        <location evidence="2">Mitochondrion outer membrane</location>
        <topology evidence="2">Peripheral membrane protein</topology>
    </subcellularLocation>
</comment>
<evidence type="ECO:0000259" key="21">
    <source>
        <dbReference type="SMART" id="SM00904"/>
    </source>
</evidence>
<evidence type="ECO:0000256" key="5">
    <source>
        <dbReference type="ARBA" id="ARBA00010108"/>
    </source>
</evidence>
<comment type="similarity">
    <text evidence="4">Belongs to the FMP52 family.</text>
</comment>
<dbReference type="InterPro" id="IPR023468">
    <property type="entry name" value="Riboflavin_kinase"/>
</dbReference>
<evidence type="ECO:0000256" key="19">
    <source>
        <dbReference type="ARBA" id="ARBA00047880"/>
    </source>
</evidence>
<comment type="pathway">
    <text evidence="3">Cofactor biosynthesis; FMN biosynthesis; FMN from riboflavin (ATP route): step 1/1.</text>
</comment>
<dbReference type="GO" id="GO:0009231">
    <property type="term" value="P:riboflavin biosynthetic process"/>
    <property type="evidence" value="ECO:0007669"/>
    <property type="project" value="InterPro"/>
</dbReference>
<feature type="domain" description="Riboflavin kinase" evidence="21">
    <location>
        <begin position="254"/>
        <end position="399"/>
    </location>
</feature>
<feature type="region of interest" description="Disordered" evidence="20">
    <location>
        <begin position="232"/>
        <end position="253"/>
    </location>
</feature>
<dbReference type="Gene3D" id="2.40.30.30">
    <property type="entry name" value="Riboflavin kinase-like"/>
    <property type="match status" value="1"/>
</dbReference>
<evidence type="ECO:0000256" key="2">
    <source>
        <dbReference type="ARBA" id="ARBA00004450"/>
    </source>
</evidence>
<accession>A0AAN6X9C7</accession>
<proteinExistence type="inferred from homology"/>
<evidence type="ECO:0000256" key="13">
    <source>
        <dbReference type="ARBA" id="ARBA00022787"/>
    </source>
</evidence>
<dbReference type="Pfam" id="PF13460">
    <property type="entry name" value="NAD_binding_10"/>
    <property type="match status" value="1"/>
</dbReference>
<evidence type="ECO:0000256" key="11">
    <source>
        <dbReference type="ARBA" id="ARBA00022741"/>
    </source>
</evidence>
<comment type="caution">
    <text evidence="22">The sequence shown here is derived from an EMBL/GenBank/DDBJ whole genome shotgun (WGS) entry which is preliminary data.</text>
</comment>
<evidence type="ECO:0000256" key="15">
    <source>
        <dbReference type="ARBA" id="ARBA00022946"/>
    </source>
</evidence>
<evidence type="ECO:0000256" key="18">
    <source>
        <dbReference type="ARBA" id="ARBA00029960"/>
    </source>
</evidence>
<evidence type="ECO:0000256" key="6">
    <source>
        <dbReference type="ARBA" id="ARBA00012105"/>
    </source>
</evidence>
<keyword evidence="17" id="KW-0472">Membrane</keyword>
<comment type="function">
    <text evidence="1">Catalyzes the phosphorylation of riboflavin (vitamin B2) to form flavin mononucleotide (FMN) coenzyme.</text>
</comment>
<keyword evidence="16" id="KW-0496">Mitochondrion</keyword>
<keyword evidence="23" id="KW-1185">Reference proteome</keyword>
<reference evidence="22" key="2">
    <citation type="submission" date="2023-05" db="EMBL/GenBank/DDBJ databases">
        <authorList>
            <consortium name="Lawrence Berkeley National Laboratory"/>
            <person name="Steindorff A."/>
            <person name="Hensen N."/>
            <person name="Bonometti L."/>
            <person name="Westerberg I."/>
            <person name="Brannstrom I.O."/>
            <person name="Guillou S."/>
            <person name="Cros-Aarteil S."/>
            <person name="Calhoun S."/>
            <person name="Haridas S."/>
            <person name="Kuo A."/>
            <person name="Mondo S."/>
            <person name="Pangilinan J."/>
            <person name="Riley R."/>
            <person name="Labutti K."/>
            <person name="Andreopoulos B."/>
            <person name="Lipzen A."/>
            <person name="Chen C."/>
            <person name="Yanf M."/>
            <person name="Daum C."/>
            <person name="Ng V."/>
            <person name="Clum A."/>
            <person name="Ohm R."/>
            <person name="Martin F."/>
            <person name="Silar P."/>
            <person name="Natvig D."/>
            <person name="Lalanne C."/>
            <person name="Gautier V."/>
            <person name="Ament-Velasquez S.L."/>
            <person name="Kruys A."/>
            <person name="Hutchinson M.I."/>
            <person name="Powell A.J."/>
            <person name="Barry K."/>
            <person name="Miller A.N."/>
            <person name="Grigoriev I.V."/>
            <person name="Debuchy R."/>
            <person name="Gladieux P."/>
            <person name="Thoren M.H."/>
            <person name="Johannesson H."/>
        </authorList>
    </citation>
    <scope>NUCLEOTIDE SEQUENCE</scope>
    <source>
        <strain evidence="22">CBS 315.58</strain>
    </source>
</reference>
<evidence type="ECO:0000256" key="10">
    <source>
        <dbReference type="ARBA" id="ARBA00022679"/>
    </source>
</evidence>
<dbReference type="GO" id="GO:0009398">
    <property type="term" value="P:FMN biosynthetic process"/>
    <property type="evidence" value="ECO:0007669"/>
    <property type="project" value="TreeGrafter"/>
</dbReference>
<dbReference type="Pfam" id="PF01687">
    <property type="entry name" value="Flavokinase"/>
    <property type="match status" value="1"/>
</dbReference>
<keyword evidence="10" id="KW-0808">Transferase</keyword>
<evidence type="ECO:0000256" key="9">
    <source>
        <dbReference type="ARBA" id="ARBA00022643"/>
    </source>
</evidence>
<dbReference type="SUPFAM" id="SSF51735">
    <property type="entry name" value="NAD(P)-binding Rossmann-fold domains"/>
    <property type="match status" value="1"/>
</dbReference>